<dbReference type="AlphaFoldDB" id="A0A1G9CGP6"/>
<keyword evidence="2" id="KW-1185">Reference proteome</keyword>
<dbReference type="Proteomes" id="UP000326500">
    <property type="component" value="Unassembled WGS sequence"/>
</dbReference>
<organism evidence="1 2">
    <name type="scientific">Methanoculleus thermophilus</name>
    <dbReference type="NCBI Taxonomy" id="2200"/>
    <lineage>
        <taxon>Archaea</taxon>
        <taxon>Methanobacteriati</taxon>
        <taxon>Methanobacteriota</taxon>
        <taxon>Stenosarchaea group</taxon>
        <taxon>Methanomicrobia</taxon>
        <taxon>Methanomicrobiales</taxon>
        <taxon>Methanomicrobiaceae</taxon>
        <taxon>Methanoculleus</taxon>
    </lineage>
</organism>
<accession>A0A1G9CGP6</accession>
<protein>
    <submittedName>
        <fullName evidence="1">Uncharacterized protein</fullName>
    </submittedName>
</protein>
<dbReference type="STRING" id="2200.GCA_001571405_02298"/>
<gene>
    <name evidence="1" type="ORF">SAMN04488571_1175</name>
</gene>
<proteinExistence type="predicted"/>
<reference evidence="1 2" key="1">
    <citation type="submission" date="2016-10" db="EMBL/GenBank/DDBJ databases">
        <authorList>
            <person name="Varghese N."/>
            <person name="Submissions S."/>
        </authorList>
    </citation>
    <scope>NUCLEOTIDE SEQUENCE [LARGE SCALE GENOMIC DNA]</scope>
    <source>
        <strain evidence="1 2">DSM 2373</strain>
    </source>
</reference>
<name>A0A1G9CGP6_9EURY</name>
<dbReference type="EMBL" id="FNFT01000017">
    <property type="protein sequence ID" value="SDK50595.1"/>
    <property type="molecule type" value="Genomic_DNA"/>
</dbReference>
<evidence type="ECO:0000313" key="1">
    <source>
        <dbReference type="EMBL" id="SDK50595.1"/>
    </source>
</evidence>
<sequence length="112" mass="12188">MTWPRTGPRAASADKHDCPGDAPMRWQECLDLGLIRPDARAIESIPGSLASAARFLSAAEKNVAILEYEMAHLATYNSASHSIRTFLYSAGYLDVLLSQCGTYLTIPRSSIS</sequence>
<evidence type="ECO:0000313" key="2">
    <source>
        <dbReference type="Proteomes" id="UP000326500"/>
    </source>
</evidence>